<organism evidence="10 11">
    <name type="scientific">Achlya hypogyna</name>
    <name type="common">Oomycete</name>
    <name type="synonym">Protoachlya hypogyna</name>
    <dbReference type="NCBI Taxonomy" id="1202772"/>
    <lineage>
        <taxon>Eukaryota</taxon>
        <taxon>Sar</taxon>
        <taxon>Stramenopiles</taxon>
        <taxon>Oomycota</taxon>
        <taxon>Saprolegniomycetes</taxon>
        <taxon>Saprolegniales</taxon>
        <taxon>Achlyaceae</taxon>
        <taxon>Achlya</taxon>
    </lineage>
</organism>
<keyword evidence="5 8" id="KW-0804">Transcription</keyword>
<dbReference type="EMBL" id="JNBR01000076">
    <property type="protein sequence ID" value="OQR98925.1"/>
    <property type="molecule type" value="Genomic_DNA"/>
</dbReference>
<dbReference type="InterPro" id="IPR040662">
    <property type="entry name" value="Tfb2_C"/>
</dbReference>
<evidence type="ECO:0000256" key="8">
    <source>
        <dbReference type="RuleBase" id="RU364024"/>
    </source>
</evidence>
<keyword evidence="6 8" id="KW-0234">DNA repair</keyword>
<proteinExistence type="inferred from homology"/>
<accession>A0A1V9ZLQ3</accession>
<dbReference type="OrthoDB" id="364513at2759"/>
<evidence type="ECO:0000259" key="9">
    <source>
        <dbReference type="Pfam" id="PF18307"/>
    </source>
</evidence>
<dbReference type="PANTHER" id="PTHR13152:SF0">
    <property type="entry name" value="GENERAL TRANSCRIPTION FACTOR IIH SUBUNIT 4"/>
    <property type="match status" value="1"/>
</dbReference>
<dbReference type="GO" id="GO:0003690">
    <property type="term" value="F:double-stranded DNA binding"/>
    <property type="evidence" value="ECO:0007669"/>
    <property type="project" value="TreeGrafter"/>
</dbReference>
<dbReference type="InterPro" id="IPR004598">
    <property type="entry name" value="TFIIH_p52/Tfb2"/>
</dbReference>
<keyword evidence="11" id="KW-1185">Reference proteome</keyword>
<evidence type="ECO:0000256" key="5">
    <source>
        <dbReference type="ARBA" id="ARBA00023163"/>
    </source>
</evidence>
<dbReference type="PANTHER" id="PTHR13152">
    <property type="entry name" value="TFIIH, POLYPEPTIDE 4"/>
    <property type="match status" value="1"/>
</dbReference>
<comment type="subcellular location">
    <subcellularLocation>
        <location evidence="1 8">Nucleus</location>
    </subcellularLocation>
</comment>
<keyword evidence="7 8" id="KW-0539">Nucleus</keyword>
<dbReference type="NCBIfam" id="TIGR00625">
    <property type="entry name" value="tfb2"/>
    <property type="match status" value="1"/>
</dbReference>
<dbReference type="STRING" id="1202772.A0A1V9ZLQ3"/>
<dbReference type="GO" id="GO:0006289">
    <property type="term" value="P:nucleotide-excision repair"/>
    <property type="evidence" value="ECO:0007669"/>
    <property type="project" value="InterPro"/>
</dbReference>
<dbReference type="Gene3D" id="3.30.70.2610">
    <property type="match status" value="1"/>
</dbReference>
<protein>
    <recommendedName>
        <fullName evidence="8">General transcription factor IIH subunit 4</fullName>
    </recommendedName>
</protein>
<reference evidence="10 11" key="1">
    <citation type="journal article" date="2014" name="Genome Biol. Evol.">
        <title>The secreted proteins of Achlya hypogyna and Thraustotheca clavata identify the ancestral oomycete secretome and reveal gene acquisitions by horizontal gene transfer.</title>
        <authorList>
            <person name="Misner I."/>
            <person name="Blouin N."/>
            <person name="Leonard G."/>
            <person name="Richards T.A."/>
            <person name="Lane C.E."/>
        </authorList>
    </citation>
    <scope>NUCLEOTIDE SEQUENCE [LARGE SCALE GENOMIC DNA]</scope>
    <source>
        <strain evidence="10 11">ATCC 48635</strain>
    </source>
</reference>
<evidence type="ECO:0000313" key="11">
    <source>
        <dbReference type="Proteomes" id="UP000243579"/>
    </source>
</evidence>
<keyword evidence="3 8" id="KW-0227">DNA damage</keyword>
<evidence type="ECO:0000256" key="6">
    <source>
        <dbReference type="ARBA" id="ARBA00023204"/>
    </source>
</evidence>
<dbReference type="AlphaFoldDB" id="A0A1V9ZLQ3"/>
<feature type="domain" description="Transcription factor Tfb2 C-terminal" evidence="9">
    <location>
        <begin position="417"/>
        <end position="484"/>
    </location>
</feature>
<sequence>MNAFEYLTSLPVASVDRLFNDPWACQAVFQSLPALSQQIVMRLLFTTTETSRATILGWATDAAADTMAAATDKLCNLRVLSESPRGMHLNPHFQTQLRTALSSLGGSPWEDGRARLPPEKPITALDLEHYARNRWDAVLHFMVGSTAVQAPPDTVVQILEQTRLMQASPEDRRKLHITDTGYEFMLKDIHAQTWIFVLEYIKNIHRQGVMSAEEMLQFLFQIRSITPRPTHVVIKCIRSYCQMHQYYAVADLTRNQQQLLGDLVELGLLYRSNPRATRFYTTSLAVNLIFGGLAGQTRSAIQMNQSLESMHLAATNGSTKPANDVNRAPGAHLSIVVETNFKVYAYTSSSLHIAMLSVFVDIVVRLNNLAVGFLTRESIRSALIHGISAEQIYDFLMQHAHPKMLHNNPVIPENIADQLYLWQRERNRIQFVPGELLEGFTLSEEFAKVVQYARDLDVLTWSDASQHKLTVKQEGADAVRKFIQSQR</sequence>
<dbReference type="GO" id="GO:0005675">
    <property type="term" value="C:transcription factor TFIIH holo complex"/>
    <property type="evidence" value="ECO:0007669"/>
    <property type="project" value="TreeGrafter"/>
</dbReference>
<evidence type="ECO:0000256" key="2">
    <source>
        <dbReference type="ARBA" id="ARBA00007132"/>
    </source>
</evidence>
<name>A0A1V9ZLQ3_ACHHY</name>
<evidence type="ECO:0000256" key="7">
    <source>
        <dbReference type="ARBA" id="ARBA00023242"/>
    </source>
</evidence>
<comment type="similarity">
    <text evidence="2 8">Belongs to the TFB2 family.</text>
</comment>
<dbReference type="Proteomes" id="UP000243579">
    <property type="component" value="Unassembled WGS sequence"/>
</dbReference>
<dbReference type="Pfam" id="PF18307">
    <property type="entry name" value="Tfb2_C"/>
    <property type="match status" value="1"/>
</dbReference>
<evidence type="ECO:0000256" key="1">
    <source>
        <dbReference type="ARBA" id="ARBA00004123"/>
    </source>
</evidence>
<evidence type="ECO:0000313" key="10">
    <source>
        <dbReference type="EMBL" id="OQR98925.1"/>
    </source>
</evidence>
<evidence type="ECO:0000256" key="4">
    <source>
        <dbReference type="ARBA" id="ARBA00023015"/>
    </source>
</evidence>
<evidence type="ECO:0000256" key="3">
    <source>
        <dbReference type="ARBA" id="ARBA00022763"/>
    </source>
</evidence>
<comment type="caution">
    <text evidence="10">The sequence shown here is derived from an EMBL/GenBank/DDBJ whole genome shotgun (WGS) entry which is preliminary data.</text>
</comment>
<dbReference type="GO" id="GO:0001671">
    <property type="term" value="F:ATPase activator activity"/>
    <property type="evidence" value="ECO:0007669"/>
    <property type="project" value="InterPro"/>
</dbReference>
<gene>
    <name evidence="10" type="ORF">ACHHYP_07588</name>
</gene>
<comment type="function">
    <text evidence="8">Component of the general transcription and DNA repair factor IIH (TFIIH) core complex which is involved in general and transcription-coupled nucleotide excision repair (NER) of damaged DNA.</text>
</comment>
<dbReference type="GO" id="GO:0000439">
    <property type="term" value="C:transcription factor TFIIH core complex"/>
    <property type="evidence" value="ECO:0007669"/>
    <property type="project" value="InterPro"/>
</dbReference>
<dbReference type="Pfam" id="PF03849">
    <property type="entry name" value="Tfb2"/>
    <property type="match status" value="1"/>
</dbReference>
<keyword evidence="4 8" id="KW-0805">Transcription regulation</keyword>